<dbReference type="EC" id="2.7.7.65" evidence="1"/>
<evidence type="ECO:0000256" key="1">
    <source>
        <dbReference type="ARBA" id="ARBA00012528"/>
    </source>
</evidence>
<dbReference type="RefSeq" id="WP_216060745.1">
    <property type="nucleotide sequence ID" value="NZ_JAHKQM010000015.1"/>
</dbReference>
<dbReference type="InterPro" id="IPR050469">
    <property type="entry name" value="Diguanylate_Cyclase"/>
</dbReference>
<dbReference type="Proteomes" id="UP001170481">
    <property type="component" value="Unassembled WGS sequence"/>
</dbReference>
<keyword evidence="2" id="KW-0812">Transmembrane</keyword>
<dbReference type="AlphaFoldDB" id="A0AAP4X215"/>
<dbReference type="Pfam" id="PF00990">
    <property type="entry name" value="GGDEF"/>
    <property type="match status" value="1"/>
</dbReference>
<keyword evidence="4" id="KW-0548">Nucleotidyltransferase</keyword>
<gene>
    <name evidence="4" type="ORF">Q4535_14980</name>
</gene>
<reference evidence="4" key="1">
    <citation type="submission" date="2023-07" db="EMBL/GenBank/DDBJ databases">
        <title>Genome content predicts the carbon catabolic preferences of heterotrophic bacteria.</title>
        <authorList>
            <person name="Gralka M."/>
        </authorList>
    </citation>
    <scope>NUCLEOTIDE SEQUENCE</scope>
    <source>
        <strain evidence="4">C2R13</strain>
    </source>
</reference>
<keyword evidence="2" id="KW-1133">Transmembrane helix</keyword>
<evidence type="ECO:0000259" key="3">
    <source>
        <dbReference type="PROSITE" id="PS50887"/>
    </source>
</evidence>
<feature type="transmembrane region" description="Helical" evidence="2">
    <location>
        <begin position="79"/>
        <end position="97"/>
    </location>
</feature>
<organism evidence="4 5">
    <name type="scientific">Cobetia amphilecti</name>
    <dbReference type="NCBI Taxonomy" id="1055104"/>
    <lineage>
        <taxon>Bacteria</taxon>
        <taxon>Pseudomonadati</taxon>
        <taxon>Pseudomonadota</taxon>
        <taxon>Gammaproteobacteria</taxon>
        <taxon>Oceanospirillales</taxon>
        <taxon>Halomonadaceae</taxon>
        <taxon>Cobetia</taxon>
    </lineage>
</organism>
<feature type="transmembrane region" description="Helical" evidence="2">
    <location>
        <begin position="129"/>
        <end position="147"/>
    </location>
</feature>
<keyword evidence="4" id="KW-0808">Transferase</keyword>
<dbReference type="GO" id="GO:1902201">
    <property type="term" value="P:negative regulation of bacterial-type flagellum-dependent cell motility"/>
    <property type="evidence" value="ECO:0007669"/>
    <property type="project" value="TreeGrafter"/>
</dbReference>
<dbReference type="InterPro" id="IPR000160">
    <property type="entry name" value="GGDEF_dom"/>
</dbReference>
<dbReference type="EMBL" id="JAUORK010000024">
    <property type="protein sequence ID" value="MDO6673416.1"/>
    <property type="molecule type" value="Genomic_DNA"/>
</dbReference>
<name>A0AAP4X215_9GAMM</name>
<dbReference type="NCBIfam" id="TIGR00254">
    <property type="entry name" value="GGDEF"/>
    <property type="match status" value="1"/>
</dbReference>
<evidence type="ECO:0000313" key="4">
    <source>
        <dbReference type="EMBL" id="MDO6673416.1"/>
    </source>
</evidence>
<feature type="domain" description="GGDEF" evidence="3">
    <location>
        <begin position="231"/>
        <end position="359"/>
    </location>
</feature>
<protein>
    <recommendedName>
        <fullName evidence="1">diguanylate cyclase</fullName>
        <ecNumber evidence="1">2.7.7.65</ecNumber>
    </recommendedName>
</protein>
<evidence type="ECO:0000256" key="2">
    <source>
        <dbReference type="SAM" id="Phobius"/>
    </source>
</evidence>
<feature type="transmembrane region" description="Helical" evidence="2">
    <location>
        <begin position="167"/>
        <end position="184"/>
    </location>
</feature>
<evidence type="ECO:0000313" key="5">
    <source>
        <dbReference type="Proteomes" id="UP001170481"/>
    </source>
</evidence>
<proteinExistence type="predicted"/>
<comment type="caution">
    <text evidence="4">The sequence shown here is derived from an EMBL/GenBank/DDBJ whole genome shotgun (WGS) entry which is preliminary data.</text>
</comment>
<dbReference type="GO" id="GO:0052621">
    <property type="term" value="F:diguanylate cyclase activity"/>
    <property type="evidence" value="ECO:0007669"/>
    <property type="project" value="UniProtKB-EC"/>
</dbReference>
<dbReference type="PROSITE" id="PS50887">
    <property type="entry name" value="GGDEF"/>
    <property type="match status" value="1"/>
</dbReference>
<dbReference type="SMART" id="SM00267">
    <property type="entry name" value="GGDEF"/>
    <property type="match status" value="1"/>
</dbReference>
<feature type="transmembrane region" description="Helical" evidence="2">
    <location>
        <begin position="21"/>
        <end position="44"/>
    </location>
</feature>
<dbReference type="GO" id="GO:0005886">
    <property type="term" value="C:plasma membrane"/>
    <property type="evidence" value="ECO:0007669"/>
    <property type="project" value="TreeGrafter"/>
</dbReference>
<sequence length="363" mass="41005">MKLIVTSWRWLVGKTGSAREILHHGFLVSAFFIGLISALFNSLLDLTLPAYNIVLVITSAFIALMWYRSRFHGEFQRMAWLFCALVTFVMLPGNWLFNHGATGPTLLFYLMASAYVLAVLPANPRRRGIIIIGLMFMPWALLAFEHARPGLVSRYASEGMRFLDMGFSYTLAFGLLSVVIAGYARRIHEERDIANAYAARLERLSLLDSLTGLYNHRAIHEQAEAWIRRSQSACLLICDLDHFKMINDNHGHPYGDTVLEEFSRHVSQLTQEFSGEAGRYGGEEFMILIPGTLATARQFDRCLRERCEASPLLHGVILFSTGASELHPDDTLSSWVKRSDDALYHAKENGRGRLMVDKDLSVI</sequence>
<dbReference type="PANTHER" id="PTHR45138:SF9">
    <property type="entry name" value="DIGUANYLATE CYCLASE DGCM-RELATED"/>
    <property type="match status" value="1"/>
</dbReference>
<keyword evidence="2" id="KW-0472">Membrane</keyword>
<accession>A0AAP4X215</accession>
<feature type="transmembrane region" description="Helical" evidence="2">
    <location>
        <begin position="103"/>
        <end position="122"/>
    </location>
</feature>
<dbReference type="GO" id="GO:0043709">
    <property type="term" value="P:cell adhesion involved in single-species biofilm formation"/>
    <property type="evidence" value="ECO:0007669"/>
    <property type="project" value="TreeGrafter"/>
</dbReference>
<dbReference type="PANTHER" id="PTHR45138">
    <property type="entry name" value="REGULATORY COMPONENTS OF SENSORY TRANSDUCTION SYSTEM"/>
    <property type="match status" value="1"/>
</dbReference>
<feature type="transmembrane region" description="Helical" evidence="2">
    <location>
        <begin position="50"/>
        <end position="67"/>
    </location>
</feature>
<dbReference type="CDD" id="cd01949">
    <property type="entry name" value="GGDEF"/>
    <property type="match status" value="1"/>
</dbReference>